<accession>A0A931MZC8</accession>
<dbReference type="CDD" id="cd08054">
    <property type="entry name" value="gp6"/>
    <property type="match status" value="1"/>
</dbReference>
<dbReference type="RefSeq" id="WP_197310705.1">
    <property type="nucleotide sequence ID" value="NZ_JADZLT010000048.1"/>
</dbReference>
<dbReference type="NCBIfam" id="TIGR01560">
    <property type="entry name" value="put_DNA_pack"/>
    <property type="match status" value="1"/>
</dbReference>
<proteinExistence type="predicted"/>
<name>A0A931MZC8_9HYPH</name>
<organism evidence="1 2">
    <name type="scientific">Methylobrevis albus</name>
    <dbReference type="NCBI Taxonomy" id="2793297"/>
    <lineage>
        <taxon>Bacteria</taxon>
        <taxon>Pseudomonadati</taxon>
        <taxon>Pseudomonadota</taxon>
        <taxon>Alphaproteobacteria</taxon>
        <taxon>Hyphomicrobiales</taxon>
        <taxon>Pleomorphomonadaceae</taxon>
        <taxon>Methylobrevis</taxon>
    </lineage>
</organism>
<dbReference type="Proteomes" id="UP000631694">
    <property type="component" value="Unassembled WGS sequence"/>
</dbReference>
<sequence length="189" mass="19532">MTTERIEPPATEPVSLAEAKAFLRVDGDGEDELIANLIAAARERIERAAGRAMIAQGWRVRVDALPAGRVLALPVRPVLAVTAVRVADAGGVLQPLDEADYEVDTAGGRVAIKAAVVPGRRLGGIEVDVTAGYGAAASSVPEDLRQAVRLLVADAHANRGDAATERAGAGLPAAAAALIAPFRQLRLLP</sequence>
<protein>
    <submittedName>
        <fullName evidence="1">Phage head-tail connector protein</fullName>
    </submittedName>
</protein>
<dbReference type="InterPro" id="IPR006450">
    <property type="entry name" value="Phage_HK97_gp6-like"/>
</dbReference>
<evidence type="ECO:0000313" key="1">
    <source>
        <dbReference type="EMBL" id="MBH0237611.1"/>
    </source>
</evidence>
<dbReference type="Pfam" id="PF05135">
    <property type="entry name" value="Phage_connect_1"/>
    <property type="match status" value="1"/>
</dbReference>
<dbReference type="Gene3D" id="1.10.3230.30">
    <property type="entry name" value="Phage gp6-like head-tail connector protein"/>
    <property type="match status" value="1"/>
</dbReference>
<reference evidence="1" key="1">
    <citation type="submission" date="2020-12" db="EMBL/GenBank/DDBJ databases">
        <title>Methylobrevis albus sp. nov., isolated from fresh water lack sediment.</title>
        <authorList>
            <person name="Zou Q."/>
        </authorList>
    </citation>
    <scope>NUCLEOTIDE SEQUENCE</scope>
    <source>
        <strain evidence="1">L22</strain>
    </source>
</reference>
<comment type="caution">
    <text evidence="1">The sequence shown here is derived from an EMBL/GenBank/DDBJ whole genome shotgun (WGS) entry which is preliminary data.</text>
</comment>
<dbReference type="InterPro" id="IPR021146">
    <property type="entry name" value="Phage_gp6-like_head-tail"/>
</dbReference>
<dbReference type="AlphaFoldDB" id="A0A931MZC8"/>
<dbReference type="EMBL" id="JADZLT010000048">
    <property type="protein sequence ID" value="MBH0237611.1"/>
    <property type="molecule type" value="Genomic_DNA"/>
</dbReference>
<dbReference type="InterPro" id="IPR011738">
    <property type="entry name" value="Phage_CHP"/>
</dbReference>
<evidence type="ECO:0000313" key="2">
    <source>
        <dbReference type="Proteomes" id="UP000631694"/>
    </source>
</evidence>
<keyword evidence="2" id="KW-1185">Reference proteome</keyword>
<gene>
    <name evidence="1" type="ORF">I5731_07260</name>
</gene>
<dbReference type="NCBIfam" id="TIGR02215">
    <property type="entry name" value="phage_chp_gp8"/>
    <property type="match status" value="1"/>
</dbReference>